<evidence type="ECO:0008006" key="3">
    <source>
        <dbReference type="Google" id="ProtNLM"/>
    </source>
</evidence>
<dbReference type="EMBL" id="LDTD01000070">
    <property type="protein sequence ID" value="KTT69385.1"/>
    <property type="molecule type" value="Genomic_DNA"/>
</dbReference>
<protein>
    <recommendedName>
        <fullName evidence="3">Ferritin-like domain-containing protein</fullName>
    </recommendedName>
</protein>
<dbReference type="Proteomes" id="UP000072867">
    <property type="component" value="Unassembled WGS sequence"/>
</dbReference>
<accession>A0A147HWT5</accession>
<dbReference type="STRING" id="33051.SB4_07175"/>
<dbReference type="RefSeq" id="WP_058733591.1">
    <property type="nucleotide sequence ID" value="NZ_LDTD01000070.1"/>
</dbReference>
<dbReference type="PANTHER" id="PTHR31694">
    <property type="entry name" value="DESICCATION-LIKE PROTEIN"/>
    <property type="match status" value="1"/>
</dbReference>
<organism evidence="1 2">
    <name type="scientific">Sphingomonas sanguinis</name>
    <dbReference type="NCBI Taxonomy" id="33051"/>
    <lineage>
        <taxon>Bacteria</taxon>
        <taxon>Pseudomonadati</taxon>
        <taxon>Pseudomonadota</taxon>
        <taxon>Alphaproteobacteria</taxon>
        <taxon>Sphingomonadales</taxon>
        <taxon>Sphingomonadaceae</taxon>
        <taxon>Sphingomonas</taxon>
    </lineage>
</organism>
<gene>
    <name evidence="1" type="ORF">NS319_10575</name>
</gene>
<dbReference type="PATRIC" id="fig|33051.3.peg.3309"/>
<dbReference type="Pfam" id="PF13668">
    <property type="entry name" value="Ferritin_2"/>
    <property type="match status" value="1"/>
</dbReference>
<dbReference type="PANTHER" id="PTHR31694:SF26">
    <property type="entry name" value="OS05G0151100 PROTEIN"/>
    <property type="match status" value="1"/>
</dbReference>
<evidence type="ECO:0000313" key="2">
    <source>
        <dbReference type="Proteomes" id="UP000072867"/>
    </source>
</evidence>
<name>A0A147HWT5_9SPHN</name>
<proteinExistence type="predicted"/>
<sequence>MSEERFILDVIEEASAKRRTERRRFMRMAAGAGAVGGLAMLGACNSDDDNVIVVPTPTPTASATGSVTDADVLNFALQLEYLEAQFYSYAAFGTGLSSSLLSGTGTQGAVAINTSASGGAGQPRQVQFQDPIVAQYAREIAYDEIAHVTFLRNALGSAAVAQPSINLSGDANGAFTAAARAAKVVGDSATFDPYASDEAFLLGAFLFEDVGVTAYMGGVSLLTNKTYIEAAAGIHAAEAYHAGLVRTTLYRKGLSTTTPISSPLPLSSSSQIPSGALIAAAGAISDARDSLDGSTDLDQGIVATVNGAQVANIVPADSNAIAFVRTPGQVLNVVYLNKAAVTGGGFFPGGLNGNVRTSAASG</sequence>
<dbReference type="InterPro" id="IPR052965">
    <property type="entry name" value="Pigment-catalase-like"/>
</dbReference>
<dbReference type="AlphaFoldDB" id="A0A147HWT5"/>
<evidence type="ECO:0000313" key="1">
    <source>
        <dbReference type="EMBL" id="KTT69385.1"/>
    </source>
</evidence>
<comment type="caution">
    <text evidence="1">The sequence shown here is derived from an EMBL/GenBank/DDBJ whole genome shotgun (WGS) entry which is preliminary data.</text>
</comment>
<reference evidence="1 2" key="1">
    <citation type="journal article" date="2016" name="Front. Microbiol.">
        <title>Genomic Resource of Rice Seed Associated Bacteria.</title>
        <authorList>
            <person name="Midha S."/>
            <person name="Bansal K."/>
            <person name="Sharma S."/>
            <person name="Kumar N."/>
            <person name="Patil P.P."/>
            <person name="Chaudhry V."/>
            <person name="Patil P.B."/>
        </authorList>
    </citation>
    <scope>NUCLEOTIDE SEQUENCE [LARGE SCALE GENOMIC DNA]</scope>
    <source>
        <strain evidence="1 2">NS319</strain>
    </source>
</reference>